<feature type="compositionally biased region" description="Low complexity" evidence="1">
    <location>
        <begin position="429"/>
        <end position="439"/>
    </location>
</feature>
<feature type="region of interest" description="Disordered" evidence="1">
    <location>
        <begin position="271"/>
        <end position="312"/>
    </location>
</feature>
<feature type="compositionally biased region" description="Polar residues" evidence="1">
    <location>
        <begin position="207"/>
        <end position="231"/>
    </location>
</feature>
<sequence>MAHHELALHALSFGIDKIPDKFWHSIPGGYFKPKELEKVKEKAKEKVESLTHHQRRRSGSEYNGRRSGGDEDRGHRPRRAASLDGSDYSDDEADREHRRGRERRERGHGRKSEREYRDERPFDNSNHRASLGGLSSPTAHRPSTAPSPYPPQVYNPAAYAGSPVGQQIPYQYPASHAPPMTYSGQESARSSRSSSAQPMWSGESSRRSSTYQQNNYSPPTGYSPPKHSQTMPTPPHQAWHSHPAYHGGAPLSAAASKYTPAQHPSLHIYTQFPAGSDQQSPIPQPQQNNPQYASPSATPTQHSPFPNPQLSPFVLPQYSPLVRSQTSPAVQSQASPVAGPQLSPLQFPQFQHFSIPPRSPQLHNSPYSYPSTYSPYQQPAALQSPPPFSLQNPLSRHGSISNRNQQHVVPGTGAFIGPQQQHRSRRDSASSGGSNAAYSPRSRTSSLSVETRHDGGRRESISRRDSFGRKERSRHHNRTQSGRRERLEDLKDASEG</sequence>
<feature type="region of interest" description="Disordered" evidence="1">
    <location>
        <begin position="351"/>
        <end position="496"/>
    </location>
</feature>
<gene>
    <name evidence="2" type="ORF">NA57DRAFT_76834</name>
</gene>
<dbReference type="AlphaFoldDB" id="A0A9P4M866"/>
<proteinExistence type="predicted"/>
<evidence type="ECO:0000256" key="1">
    <source>
        <dbReference type="SAM" id="MobiDB-lite"/>
    </source>
</evidence>
<dbReference type="EMBL" id="ML978127">
    <property type="protein sequence ID" value="KAF2098037.1"/>
    <property type="molecule type" value="Genomic_DNA"/>
</dbReference>
<evidence type="ECO:0000313" key="2">
    <source>
        <dbReference type="EMBL" id="KAF2098037.1"/>
    </source>
</evidence>
<feature type="region of interest" description="Disordered" evidence="1">
    <location>
        <begin position="324"/>
        <end position="343"/>
    </location>
</feature>
<feature type="region of interest" description="Disordered" evidence="1">
    <location>
        <begin position="35"/>
        <end position="251"/>
    </location>
</feature>
<feature type="compositionally biased region" description="Low complexity" evidence="1">
    <location>
        <begin position="187"/>
        <end position="196"/>
    </location>
</feature>
<protein>
    <submittedName>
        <fullName evidence="2">Uncharacterized protein</fullName>
    </submittedName>
</protein>
<keyword evidence="3" id="KW-1185">Reference proteome</keyword>
<comment type="caution">
    <text evidence="2">The sequence shown here is derived from an EMBL/GenBank/DDBJ whole genome shotgun (WGS) entry which is preliminary data.</text>
</comment>
<feature type="compositionally biased region" description="Basic and acidic residues" evidence="1">
    <location>
        <begin position="35"/>
        <end position="51"/>
    </location>
</feature>
<organism evidence="2 3">
    <name type="scientific">Rhizodiscina lignyota</name>
    <dbReference type="NCBI Taxonomy" id="1504668"/>
    <lineage>
        <taxon>Eukaryota</taxon>
        <taxon>Fungi</taxon>
        <taxon>Dikarya</taxon>
        <taxon>Ascomycota</taxon>
        <taxon>Pezizomycotina</taxon>
        <taxon>Dothideomycetes</taxon>
        <taxon>Pleosporomycetidae</taxon>
        <taxon>Aulographales</taxon>
        <taxon>Rhizodiscinaceae</taxon>
        <taxon>Rhizodiscina</taxon>
    </lineage>
</organism>
<feature type="compositionally biased region" description="Polar residues" evidence="1">
    <location>
        <begin position="297"/>
        <end position="310"/>
    </location>
</feature>
<feature type="compositionally biased region" description="Basic and acidic residues" evidence="1">
    <location>
        <begin position="63"/>
        <end position="74"/>
    </location>
</feature>
<feature type="compositionally biased region" description="Basic and acidic residues" evidence="1">
    <location>
        <begin position="94"/>
        <end position="126"/>
    </location>
</feature>
<dbReference type="Proteomes" id="UP000799772">
    <property type="component" value="Unassembled WGS sequence"/>
</dbReference>
<feature type="compositionally biased region" description="Polar residues" evidence="1">
    <location>
        <begin position="324"/>
        <end position="335"/>
    </location>
</feature>
<dbReference type="OrthoDB" id="3800349at2759"/>
<feature type="compositionally biased region" description="Polar residues" evidence="1">
    <location>
        <begin position="127"/>
        <end position="138"/>
    </location>
</feature>
<feature type="compositionally biased region" description="Polar residues" evidence="1">
    <location>
        <begin position="389"/>
        <end position="407"/>
    </location>
</feature>
<evidence type="ECO:0000313" key="3">
    <source>
        <dbReference type="Proteomes" id="UP000799772"/>
    </source>
</evidence>
<name>A0A9P4M866_9PEZI</name>
<accession>A0A9P4M866</accession>
<reference evidence="2" key="1">
    <citation type="journal article" date="2020" name="Stud. Mycol.">
        <title>101 Dothideomycetes genomes: a test case for predicting lifestyles and emergence of pathogens.</title>
        <authorList>
            <person name="Haridas S."/>
            <person name="Albert R."/>
            <person name="Binder M."/>
            <person name="Bloem J."/>
            <person name="Labutti K."/>
            <person name="Salamov A."/>
            <person name="Andreopoulos B."/>
            <person name="Baker S."/>
            <person name="Barry K."/>
            <person name="Bills G."/>
            <person name="Bluhm B."/>
            <person name="Cannon C."/>
            <person name="Castanera R."/>
            <person name="Culley D."/>
            <person name="Daum C."/>
            <person name="Ezra D."/>
            <person name="Gonzalez J."/>
            <person name="Henrissat B."/>
            <person name="Kuo A."/>
            <person name="Liang C."/>
            <person name="Lipzen A."/>
            <person name="Lutzoni F."/>
            <person name="Magnuson J."/>
            <person name="Mondo S."/>
            <person name="Nolan M."/>
            <person name="Ohm R."/>
            <person name="Pangilinan J."/>
            <person name="Park H.-J."/>
            <person name="Ramirez L."/>
            <person name="Alfaro M."/>
            <person name="Sun H."/>
            <person name="Tritt A."/>
            <person name="Yoshinaga Y."/>
            <person name="Zwiers L.-H."/>
            <person name="Turgeon B."/>
            <person name="Goodwin S."/>
            <person name="Spatafora J."/>
            <person name="Crous P."/>
            <person name="Grigoriev I."/>
        </authorList>
    </citation>
    <scope>NUCLEOTIDE SEQUENCE</scope>
    <source>
        <strain evidence="2">CBS 133067</strain>
    </source>
</reference>
<feature type="compositionally biased region" description="Low complexity" evidence="1">
    <location>
        <begin position="365"/>
        <end position="379"/>
    </location>
</feature>
<feature type="compositionally biased region" description="Basic and acidic residues" evidence="1">
    <location>
        <begin position="450"/>
        <end position="470"/>
    </location>
</feature>
<feature type="compositionally biased region" description="Low complexity" evidence="1">
    <location>
        <begin position="276"/>
        <end position="296"/>
    </location>
</feature>
<feature type="compositionally biased region" description="Basic and acidic residues" evidence="1">
    <location>
        <begin position="482"/>
        <end position="496"/>
    </location>
</feature>